<feature type="compositionally biased region" description="Basic and acidic residues" evidence="5">
    <location>
        <begin position="146"/>
        <end position="162"/>
    </location>
</feature>
<dbReference type="Proteomes" id="UP000076632">
    <property type="component" value="Unassembled WGS sequence"/>
</dbReference>
<feature type="region of interest" description="Disordered" evidence="5">
    <location>
        <begin position="124"/>
        <end position="162"/>
    </location>
</feature>
<evidence type="ECO:0000313" key="7">
    <source>
        <dbReference type="EMBL" id="KZF19986.1"/>
    </source>
</evidence>
<dbReference type="GO" id="GO:0048254">
    <property type="term" value="P:snoRNA localization"/>
    <property type="evidence" value="ECO:0007669"/>
    <property type="project" value="TreeGrafter"/>
</dbReference>
<dbReference type="AlphaFoldDB" id="A0A165A5M5"/>
<keyword evidence="1" id="KW-0479">Metal-binding</keyword>
<evidence type="ECO:0000256" key="3">
    <source>
        <dbReference type="ARBA" id="ARBA00022833"/>
    </source>
</evidence>
<dbReference type="GO" id="GO:0005634">
    <property type="term" value="C:nucleus"/>
    <property type="evidence" value="ECO:0007669"/>
    <property type="project" value="TreeGrafter"/>
</dbReference>
<dbReference type="EMBL" id="KV407464">
    <property type="protein sequence ID" value="KZF19986.1"/>
    <property type="molecule type" value="Genomic_DNA"/>
</dbReference>
<keyword evidence="3" id="KW-0862">Zinc</keyword>
<dbReference type="OMA" id="EAWNHDI"/>
<evidence type="ECO:0000256" key="4">
    <source>
        <dbReference type="PROSITE-ProRule" id="PRU00453"/>
    </source>
</evidence>
<evidence type="ECO:0000313" key="8">
    <source>
        <dbReference type="Proteomes" id="UP000076632"/>
    </source>
</evidence>
<keyword evidence="8" id="KW-1185">Reference proteome</keyword>
<protein>
    <recommendedName>
        <fullName evidence="6">HIT-type domain-containing protein</fullName>
    </recommendedName>
</protein>
<dbReference type="RefSeq" id="XP_018185541.1">
    <property type="nucleotide sequence ID" value="XM_018333326.1"/>
</dbReference>
<evidence type="ECO:0000256" key="1">
    <source>
        <dbReference type="ARBA" id="ARBA00022723"/>
    </source>
</evidence>
<dbReference type="GO" id="GO:0000463">
    <property type="term" value="P:maturation of LSU-rRNA from tricistronic rRNA transcript (SSU-rRNA, 5.8S rRNA, LSU-rRNA)"/>
    <property type="evidence" value="ECO:0007669"/>
    <property type="project" value="TreeGrafter"/>
</dbReference>
<dbReference type="SUPFAM" id="SSF144232">
    <property type="entry name" value="HIT/MYND zinc finger-like"/>
    <property type="match status" value="1"/>
</dbReference>
<dbReference type="PROSITE" id="PS51083">
    <property type="entry name" value="ZF_HIT"/>
    <property type="match status" value="1"/>
</dbReference>
<dbReference type="InterPro" id="IPR051639">
    <property type="entry name" value="BCD1"/>
</dbReference>
<dbReference type="GO" id="GO:0008270">
    <property type="term" value="F:zinc ion binding"/>
    <property type="evidence" value="ECO:0007669"/>
    <property type="project" value="UniProtKB-UniRule"/>
</dbReference>
<dbReference type="PROSITE" id="PS00028">
    <property type="entry name" value="ZINC_FINGER_C2H2_1"/>
    <property type="match status" value="1"/>
</dbReference>
<organism evidence="7 8">
    <name type="scientific">Xylona heveae (strain CBS 132557 / TC161)</name>
    <dbReference type="NCBI Taxonomy" id="1328760"/>
    <lineage>
        <taxon>Eukaryota</taxon>
        <taxon>Fungi</taxon>
        <taxon>Dikarya</taxon>
        <taxon>Ascomycota</taxon>
        <taxon>Pezizomycotina</taxon>
        <taxon>Xylonomycetes</taxon>
        <taxon>Xylonales</taxon>
        <taxon>Xylonaceae</taxon>
        <taxon>Xylona</taxon>
    </lineage>
</organism>
<dbReference type="PANTHER" id="PTHR13483">
    <property type="entry name" value="BOX C_D SNORNA PROTEIN 1-RELATED"/>
    <property type="match status" value="1"/>
</dbReference>
<evidence type="ECO:0000256" key="5">
    <source>
        <dbReference type="SAM" id="MobiDB-lite"/>
    </source>
</evidence>
<dbReference type="GO" id="GO:0000492">
    <property type="term" value="P:box C/D snoRNP assembly"/>
    <property type="evidence" value="ECO:0007669"/>
    <property type="project" value="TreeGrafter"/>
</dbReference>
<name>A0A165A5M5_XYLHT</name>
<dbReference type="Pfam" id="PF04438">
    <property type="entry name" value="zf-HIT"/>
    <property type="match status" value="1"/>
</dbReference>
<dbReference type="GeneID" id="28898463"/>
<evidence type="ECO:0000256" key="2">
    <source>
        <dbReference type="ARBA" id="ARBA00022771"/>
    </source>
</evidence>
<evidence type="ECO:0000259" key="6">
    <source>
        <dbReference type="PROSITE" id="PS51083"/>
    </source>
</evidence>
<keyword evidence="2 4" id="KW-0863">Zinc-finger</keyword>
<proteinExistence type="predicted"/>
<accession>A0A165A5M5</accession>
<reference evidence="7 8" key="1">
    <citation type="journal article" date="2016" name="Fungal Biol.">
        <title>The genome of Xylona heveae provides a window into fungal endophytism.</title>
        <authorList>
            <person name="Gazis R."/>
            <person name="Kuo A."/>
            <person name="Riley R."/>
            <person name="LaButti K."/>
            <person name="Lipzen A."/>
            <person name="Lin J."/>
            <person name="Amirebrahimi M."/>
            <person name="Hesse C.N."/>
            <person name="Spatafora J.W."/>
            <person name="Henrissat B."/>
            <person name="Hainaut M."/>
            <person name="Grigoriev I.V."/>
            <person name="Hibbett D.S."/>
        </authorList>
    </citation>
    <scope>NUCLEOTIDE SEQUENCE [LARGE SCALE GENOMIC DNA]</scope>
    <source>
        <strain evidence="7 8">TC161</strain>
    </source>
</reference>
<dbReference type="CDD" id="cd23024">
    <property type="entry name" value="zf-HIT_ZNHIT2-3"/>
    <property type="match status" value="1"/>
</dbReference>
<gene>
    <name evidence="7" type="ORF">L228DRAFT_250404</name>
</gene>
<dbReference type="InParanoid" id="A0A165A5M5"/>
<dbReference type="OrthoDB" id="18412at2759"/>
<dbReference type="GO" id="GO:0070761">
    <property type="term" value="C:pre-snoRNP complex"/>
    <property type="evidence" value="ECO:0007669"/>
    <property type="project" value="TreeGrafter"/>
</dbReference>
<dbReference type="InterPro" id="IPR007529">
    <property type="entry name" value="Znf_HIT"/>
</dbReference>
<dbReference type="Gene3D" id="3.30.60.190">
    <property type="match status" value="1"/>
</dbReference>
<dbReference type="InterPro" id="IPR013087">
    <property type="entry name" value="Znf_C2H2_type"/>
</dbReference>
<feature type="compositionally biased region" description="Basic residues" evidence="5">
    <location>
        <begin position="133"/>
        <end position="145"/>
    </location>
</feature>
<feature type="domain" description="HIT-type" evidence="6">
    <location>
        <begin position="4"/>
        <end position="38"/>
    </location>
</feature>
<sequence>MTLCEVCNQEVSKYKCPTCRLQYCSIACYKKHKTAHEVSSGGDVQAAPFAQLSSAGFEAASTNVPSPIVDTPETKPPQATVEGFAALPASEELAQLLKAYPNLQKQLHEIYECTLETAAASSFLPRHESSRGRGFRGRGRGRGGRGGRDGGRDRPWTPEKGIKDGLYSYRRAKVAGGEREAGLLAFAELVLKLCPPPRSDAG</sequence>